<proteinExistence type="inferred from homology"/>
<evidence type="ECO:0000256" key="1">
    <source>
        <dbReference type="ARBA" id="ARBA00038454"/>
    </source>
</evidence>
<sequence>MTNSLLNQQLDALLFEETNSIANFSNAAALLFQTIDDISWAGFYFYNQDTDTLDLGPFQGKVACMHIKNGTGVCGTALANQSVQRIDNVHEFPGHIACDSDSNSEIVIPLFDNWGSPIGVLDIDSPKLNRFSIVDEQELIKFSNVLLQHID</sequence>
<evidence type="ECO:0000259" key="2">
    <source>
        <dbReference type="Pfam" id="PF13185"/>
    </source>
</evidence>
<dbReference type="PATRIC" id="fig|1423778.4.peg.432"/>
<keyword evidence="4" id="KW-1185">Reference proteome</keyword>
<protein>
    <submittedName>
        <fullName evidence="3">Gaf domain protein</fullName>
    </submittedName>
</protein>
<dbReference type="GO" id="GO:0033745">
    <property type="term" value="F:L-methionine-(R)-S-oxide reductase activity"/>
    <property type="evidence" value="ECO:0007669"/>
    <property type="project" value="TreeGrafter"/>
</dbReference>
<organism evidence="3 4">
    <name type="scientific">Paucilactobacillus oligofermentans DSM 15707 = LMG 22743</name>
    <dbReference type="NCBI Taxonomy" id="1423778"/>
    <lineage>
        <taxon>Bacteria</taxon>
        <taxon>Bacillati</taxon>
        <taxon>Bacillota</taxon>
        <taxon>Bacilli</taxon>
        <taxon>Lactobacillales</taxon>
        <taxon>Lactobacillaceae</taxon>
        <taxon>Paucilactobacillus</taxon>
    </lineage>
</organism>
<dbReference type="PANTHER" id="PTHR21021">
    <property type="entry name" value="GAF/PUTATIVE CYTOSKELETAL PROTEIN"/>
    <property type="match status" value="1"/>
</dbReference>
<name>A0A0R1RX08_9LACO</name>
<comment type="similarity">
    <text evidence="1">Belongs to the free Met sulfoxide reductase family.</text>
</comment>
<dbReference type="Gene3D" id="3.30.450.40">
    <property type="match status" value="1"/>
</dbReference>
<evidence type="ECO:0000313" key="3">
    <source>
        <dbReference type="EMBL" id="KRL57939.1"/>
    </source>
</evidence>
<comment type="caution">
    <text evidence="3">The sequence shown here is derived from an EMBL/GenBank/DDBJ whole genome shotgun (WGS) entry which is preliminary data.</text>
</comment>
<gene>
    <name evidence="3" type="ORF">FC70_GL000413</name>
</gene>
<dbReference type="AlphaFoldDB" id="A0A0R1RX08"/>
<dbReference type="STRING" id="1423778.FC70_GL000413"/>
<dbReference type="GO" id="GO:0005829">
    <property type="term" value="C:cytosol"/>
    <property type="evidence" value="ECO:0007669"/>
    <property type="project" value="TreeGrafter"/>
</dbReference>
<dbReference type="Pfam" id="PF13185">
    <property type="entry name" value="GAF_2"/>
    <property type="match status" value="1"/>
</dbReference>
<evidence type="ECO:0000313" key="4">
    <source>
        <dbReference type="Proteomes" id="UP000051697"/>
    </source>
</evidence>
<dbReference type="Proteomes" id="UP000051697">
    <property type="component" value="Unassembled WGS sequence"/>
</dbReference>
<feature type="domain" description="GAF" evidence="2">
    <location>
        <begin position="37"/>
        <end position="139"/>
    </location>
</feature>
<dbReference type="InterPro" id="IPR003018">
    <property type="entry name" value="GAF"/>
</dbReference>
<dbReference type="EMBL" id="AZFE01000003">
    <property type="protein sequence ID" value="KRL57939.1"/>
    <property type="molecule type" value="Genomic_DNA"/>
</dbReference>
<dbReference type="KEGG" id="lol:LACOL_1281"/>
<accession>A0A0R1RX08</accession>
<reference evidence="3 4" key="1">
    <citation type="journal article" date="2015" name="Genome Announc.">
        <title>Expanding the biotechnology potential of lactobacilli through comparative genomics of 213 strains and associated genera.</title>
        <authorList>
            <person name="Sun Z."/>
            <person name="Harris H.M."/>
            <person name="McCann A."/>
            <person name="Guo C."/>
            <person name="Argimon S."/>
            <person name="Zhang W."/>
            <person name="Yang X."/>
            <person name="Jeffery I.B."/>
            <person name="Cooney J.C."/>
            <person name="Kagawa T.F."/>
            <person name="Liu W."/>
            <person name="Song Y."/>
            <person name="Salvetti E."/>
            <person name="Wrobel A."/>
            <person name="Rasinkangas P."/>
            <person name="Parkhill J."/>
            <person name="Rea M.C."/>
            <person name="O'Sullivan O."/>
            <person name="Ritari J."/>
            <person name="Douillard F.P."/>
            <person name="Paul Ross R."/>
            <person name="Yang R."/>
            <person name="Briner A.E."/>
            <person name="Felis G.E."/>
            <person name="de Vos W.M."/>
            <person name="Barrangou R."/>
            <person name="Klaenhammer T.R."/>
            <person name="Caufield P.W."/>
            <person name="Cui Y."/>
            <person name="Zhang H."/>
            <person name="O'Toole P.W."/>
        </authorList>
    </citation>
    <scope>NUCLEOTIDE SEQUENCE [LARGE SCALE GENOMIC DNA]</scope>
    <source>
        <strain evidence="3 4">DSM 15707</strain>
    </source>
</reference>
<dbReference type="PANTHER" id="PTHR21021:SF15">
    <property type="entry name" value="FREE METHIONINE-R-SULFOXIDE REDUCTASE"/>
    <property type="match status" value="1"/>
</dbReference>
<dbReference type="FunFam" id="3.30.450.40:FF:000008">
    <property type="entry name" value="GAF domain-containing proteins"/>
    <property type="match status" value="1"/>
</dbReference>
<dbReference type="InterPro" id="IPR051330">
    <property type="entry name" value="Phosphatase_reg/MetRdx"/>
</dbReference>
<dbReference type="RefSeq" id="WP_057889361.1">
    <property type="nucleotide sequence ID" value="NZ_AZFE01000003.1"/>
</dbReference>
<dbReference type="SUPFAM" id="SSF55781">
    <property type="entry name" value="GAF domain-like"/>
    <property type="match status" value="1"/>
</dbReference>
<dbReference type="OrthoDB" id="9796252at2"/>
<dbReference type="InterPro" id="IPR029016">
    <property type="entry name" value="GAF-like_dom_sf"/>
</dbReference>